<evidence type="ECO:0000256" key="8">
    <source>
        <dbReference type="RuleBase" id="RU363037"/>
    </source>
</evidence>
<keyword evidence="6 7" id="KW-0030">Aminoacyl-tRNA synthetase</keyword>
<gene>
    <name evidence="7 10" type="primary">gluQ</name>
    <name evidence="10" type="ORF">SCTVLC_1430</name>
</gene>
<name>A0A068RB34_9GAMM</name>
<keyword evidence="3 7" id="KW-0547">Nucleotide-binding</keyword>
<dbReference type="PANTHER" id="PTHR43311:SF1">
    <property type="entry name" value="GLUTAMYL-Q TRNA(ASP) SYNTHETASE"/>
    <property type="match status" value="1"/>
</dbReference>
<dbReference type="NCBIfam" id="NF004314">
    <property type="entry name" value="PRK05710.1-3"/>
    <property type="match status" value="1"/>
</dbReference>
<feature type="binding site" evidence="7">
    <location>
        <position position="291"/>
    </location>
    <ligand>
        <name>ATP</name>
        <dbReference type="ChEBI" id="CHEBI:30616"/>
    </ligand>
</feature>
<evidence type="ECO:0000256" key="3">
    <source>
        <dbReference type="ARBA" id="ARBA00022741"/>
    </source>
</evidence>
<organism evidence="10">
    <name type="scientific">Serratia symbiotica SCt-VLC</name>
    <dbReference type="NCBI Taxonomy" id="1347341"/>
    <lineage>
        <taxon>Bacteria</taxon>
        <taxon>Pseudomonadati</taxon>
        <taxon>Pseudomonadota</taxon>
        <taxon>Gammaproteobacteria</taxon>
        <taxon>Enterobacterales</taxon>
        <taxon>Yersiniaceae</taxon>
        <taxon>Serratia</taxon>
        <taxon>Serratia symbiotica</taxon>
    </lineage>
</organism>
<dbReference type="SUPFAM" id="SSF52374">
    <property type="entry name" value="Nucleotidylyl transferase"/>
    <property type="match status" value="1"/>
</dbReference>
<dbReference type="InterPro" id="IPR020058">
    <property type="entry name" value="Glu/Gln-tRNA-synth_Ib_cat-dom"/>
</dbReference>
<dbReference type="AlphaFoldDB" id="A0A068RB34"/>
<feature type="binding site" evidence="7">
    <location>
        <position position="105"/>
    </location>
    <ligand>
        <name>L-glutamate</name>
        <dbReference type="ChEBI" id="CHEBI:29985"/>
    </ligand>
</feature>
<keyword evidence="2 7" id="KW-0479">Metal-binding</keyword>
<dbReference type="PANTHER" id="PTHR43311">
    <property type="entry name" value="GLUTAMATE--TRNA LIGASE"/>
    <property type="match status" value="1"/>
</dbReference>
<evidence type="ECO:0000256" key="4">
    <source>
        <dbReference type="ARBA" id="ARBA00022833"/>
    </source>
</evidence>
<dbReference type="Gene3D" id="3.90.800.10">
    <property type="entry name" value="Glutamyl-tRNA Synthetase, Domain 3"/>
    <property type="match status" value="1"/>
</dbReference>
<feature type="binding site" evidence="7">
    <location>
        <position position="161"/>
    </location>
    <ligand>
        <name>Zn(2+)</name>
        <dbReference type="ChEBI" id="CHEBI:29105"/>
    </ligand>
</feature>
<feature type="binding site" evidence="7">
    <location>
        <position position="232"/>
    </location>
    <ligand>
        <name>L-glutamate</name>
        <dbReference type="ChEBI" id="CHEBI:29985"/>
    </ligand>
</feature>
<comment type="function">
    <text evidence="7">Catalyzes the tRNA-independent activation of glutamate in presence of ATP and the subsequent transfer of glutamate onto a tRNA(Asp). Glutamate is transferred on the 2-amino-5-(4,5-dihydroxy-2-cyclopenten-1-yl) moiety of the queuosine in the wobble position of the QUC anticodon.</text>
</comment>
<evidence type="ECO:0000256" key="2">
    <source>
        <dbReference type="ARBA" id="ARBA00022723"/>
    </source>
</evidence>
<evidence type="ECO:0000256" key="5">
    <source>
        <dbReference type="ARBA" id="ARBA00022840"/>
    </source>
</evidence>
<feature type="binding site" evidence="7">
    <location>
        <position position="250"/>
    </location>
    <ligand>
        <name>L-glutamate</name>
        <dbReference type="ChEBI" id="CHEBI:29985"/>
    </ligand>
</feature>
<proteinExistence type="inferred from homology"/>
<feature type="domain" description="Glutamyl/glutaminyl-tRNA synthetase class Ib catalytic" evidence="9">
    <location>
        <begin position="69"/>
        <end position="293"/>
    </location>
</feature>
<reference evidence="10" key="2">
    <citation type="journal article" date="2014" name="Genome Biol. Evol.">
        <title>Settling down: the genome of Serratia symbiotica from the aphid Cinara tujafilina zooms in on the process of accommodation to a cooperative intracellular life.</title>
        <authorList>
            <person name="Manzano-Marin A."/>
            <person name="Latorre A."/>
        </authorList>
    </citation>
    <scope>NUCLEOTIDE SEQUENCE</scope>
    <source>
        <strain evidence="10">SCt-VLC</strain>
    </source>
</reference>
<comment type="similarity">
    <text evidence="7">Belongs to the class-I aminoacyl-tRNA synthetase family. GluQ subfamily.</text>
</comment>
<dbReference type="InterPro" id="IPR000924">
    <property type="entry name" value="Glu/Gln-tRNA-synth"/>
</dbReference>
<feature type="binding site" evidence="7">
    <location>
        <begin position="69"/>
        <end position="73"/>
    </location>
    <ligand>
        <name>L-glutamate</name>
        <dbReference type="ChEBI" id="CHEBI:29985"/>
    </ligand>
</feature>
<dbReference type="Pfam" id="PF00749">
    <property type="entry name" value="tRNA-synt_1c"/>
    <property type="match status" value="1"/>
</dbReference>
<feature type="binding site" evidence="7">
    <location>
        <position position="163"/>
    </location>
    <ligand>
        <name>Zn(2+)</name>
        <dbReference type="ChEBI" id="CHEBI:29105"/>
    </ligand>
</feature>
<reference evidence="10" key="1">
    <citation type="submission" date="2013-06" db="EMBL/GenBank/DDBJ databases">
        <authorList>
            <person name="Mazano-Marin A."/>
        </authorList>
    </citation>
    <scope>NUCLEOTIDE SEQUENCE</scope>
    <source>
        <strain evidence="10">SCt-VLC</strain>
    </source>
</reference>
<evidence type="ECO:0000256" key="1">
    <source>
        <dbReference type="ARBA" id="ARBA00022598"/>
    </source>
</evidence>
<protein>
    <recommendedName>
        <fullName evidence="7">Glutamyl-Q tRNA(Asp) synthetase</fullName>
        <shortName evidence="7">Glu-Q-RSs</shortName>
        <ecNumber evidence="7">6.1.1.-</ecNumber>
    </recommendedName>
</protein>
<keyword evidence="4 7" id="KW-0862">Zinc</keyword>
<evidence type="ECO:0000256" key="6">
    <source>
        <dbReference type="ARBA" id="ARBA00023146"/>
    </source>
</evidence>
<dbReference type="Gene3D" id="3.40.50.620">
    <property type="entry name" value="HUPs"/>
    <property type="match status" value="1"/>
</dbReference>
<dbReference type="GO" id="GO:0006400">
    <property type="term" value="P:tRNA modification"/>
    <property type="evidence" value="ECO:0007669"/>
    <property type="project" value="InterPro"/>
</dbReference>
<dbReference type="EC" id="6.1.1.-" evidence="7"/>
<dbReference type="GO" id="GO:0008270">
    <property type="term" value="F:zinc ion binding"/>
    <property type="evidence" value="ECO:0007669"/>
    <property type="project" value="UniProtKB-UniRule"/>
</dbReference>
<dbReference type="InterPro" id="IPR049940">
    <property type="entry name" value="GluQ/Sye"/>
</dbReference>
<dbReference type="GO" id="GO:0006424">
    <property type="term" value="P:glutamyl-tRNA aminoacylation"/>
    <property type="evidence" value="ECO:0007669"/>
    <property type="project" value="InterPro"/>
</dbReference>
<dbReference type="GO" id="GO:0005524">
    <property type="term" value="F:ATP binding"/>
    <property type="evidence" value="ECO:0007669"/>
    <property type="project" value="UniProtKB-KW"/>
</dbReference>
<comment type="cofactor">
    <cofactor evidence="7">
        <name>Zn(2+)</name>
        <dbReference type="ChEBI" id="CHEBI:29105"/>
    </cofactor>
    <text evidence="7">Binds 1 zinc ion per subunit.</text>
</comment>
<dbReference type="GO" id="GO:0004818">
    <property type="term" value="F:glutamate-tRNA ligase activity"/>
    <property type="evidence" value="ECO:0007669"/>
    <property type="project" value="TreeGrafter"/>
</dbReference>
<dbReference type="InterPro" id="IPR014729">
    <property type="entry name" value="Rossmann-like_a/b/a_fold"/>
</dbReference>
<feature type="short sequence motif" description="'HIGH' region" evidence="7">
    <location>
        <begin position="72"/>
        <end position="82"/>
    </location>
</feature>
<feature type="short sequence motif" description="'KMSKS' region" evidence="7">
    <location>
        <begin position="288"/>
        <end position="292"/>
    </location>
</feature>
<dbReference type="NCBIfam" id="TIGR03838">
    <property type="entry name" value="queuosine_YadB"/>
    <property type="match status" value="1"/>
</dbReference>
<dbReference type="NCBIfam" id="NF004312">
    <property type="entry name" value="PRK05710.1-1"/>
    <property type="match status" value="1"/>
</dbReference>
<dbReference type="InterPro" id="IPR022380">
    <property type="entry name" value="Glu-Q_tRNA(Asp)_Synthase"/>
</dbReference>
<dbReference type="EMBL" id="FR904234">
    <property type="protein sequence ID" value="CDG48132.1"/>
    <property type="molecule type" value="Genomic_DNA"/>
</dbReference>
<evidence type="ECO:0000313" key="10">
    <source>
        <dbReference type="EMBL" id="CDG48132.1"/>
    </source>
</evidence>
<dbReference type="GO" id="GO:0005829">
    <property type="term" value="C:cytosol"/>
    <property type="evidence" value="ECO:0007669"/>
    <property type="project" value="TreeGrafter"/>
</dbReference>
<accession>A0A068RB34</accession>
<keyword evidence="1 7" id="KW-0436">Ligase</keyword>
<keyword evidence="5 7" id="KW-0067">ATP-binding</keyword>
<dbReference type="FunFam" id="3.40.50.620:FF:000093">
    <property type="entry name" value="Glutamyl-Q tRNA(Asp) synthetase"/>
    <property type="match status" value="1"/>
</dbReference>
<feature type="binding site" evidence="7">
    <location>
        <position position="179"/>
    </location>
    <ligand>
        <name>Zn(2+)</name>
        <dbReference type="ChEBI" id="CHEBI:29105"/>
    </ligand>
</feature>
<feature type="binding site" evidence="7">
    <location>
        <position position="175"/>
    </location>
    <ligand>
        <name>Zn(2+)</name>
        <dbReference type="ChEBI" id="CHEBI:29105"/>
    </ligand>
</feature>
<evidence type="ECO:0000259" key="9">
    <source>
        <dbReference type="Pfam" id="PF00749"/>
    </source>
</evidence>
<evidence type="ECO:0000256" key="7">
    <source>
        <dbReference type="HAMAP-Rule" id="MF_01428"/>
    </source>
</evidence>
<sequence length="363" mass="40537">MKYDGYTLNDWWHQGSKGVHPDELFLVSDFHSLHRCSFKYDEYITAACAAQKKGEPFLSDMQESHYVGRFAPSPSGDLHFGSLIAALGSYLQARARCGQWLVRVEDIDPPREVAGAASRILSTLEHYGLFWDGQVIYQSQRHDAYRAALDLLQQQGLCYYCTCPRSRIQHIGGLYDGHCRDLNFGPQGAAIRLRQFAPVYAFHDGLQGELCTDPALASEDFIIRRRDGLFAYNLVVVIDDHFQGVTEIVRGADLIAPTVRQIALYHQLQLPVPSYLHLPLALGANGIKLSKQNHAPALPGGDPRPVLVAALKFLCQPLPESWQDLDLSLLLSWAVAHWKRENVPSQDAIALVKNTSAFSKEQG</sequence>
<keyword evidence="8" id="KW-0648">Protein biosynthesis</keyword>
<dbReference type="HAMAP" id="MF_01428">
    <property type="entry name" value="Glu_Q_tRNA_synth"/>
    <property type="match status" value="1"/>
</dbReference>
<dbReference type="PRINTS" id="PR00987">
    <property type="entry name" value="TRNASYNTHGLU"/>
</dbReference>